<gene>
    <name evidence="1" type="ORF">PSON_ATCC_30995.1.T0210095</name>
</gene>
<comment type="caution">
    <text evidence="1">The sequence shown here is derived from an EMBL/GenBank/DDBJ whole genome shotgun (WGS) entry which is preliminary data.</text>
</comment>
<evidence type="ECO:0000313" key="1">
    <source>
        <dbReference type="EMBL" id="CAD8066033.1"/>
    </source>
</evidence>
<keyword evidence="2" id="KW-1185">Reference proteome</keyword>
<dbReference type="AlphaFoldDB" id="A0A8S1LL01"/>
<protein>
    <submittedName>
        <fullName evidence="1">Uncharacterized protein</fullName>
    </submittedName>
</protein>
<name>A0A8S1LL01_9CILI</name>
<reference evidence="1" key="1">
    <citation type="submission" date="2021-01" db="EMBL/GenBank/DDBJ databases">
        <authorList>
            <consortium name="Genoscope - CEA"/>
            <person name="William W."/>
        </authorList>
    </citation>
    <scope>NUCLEOTIDE SEQUENCE</scope>
</reference>
<accession>A0A8S1LL01</accession>
<sequence length="759" mass="87294">MTEENLLYAADYFAFLGKKISDHEIQSMLPFFDCEEPGHQGNALDQVCLDSECKYKGLCCVRCQYQKHRFHPNSVYPLHTFVSQLINQLSSRKIILEEQRKKCNLYRDVVISILRDYLNSIIEHMSIIVASLHKYFTSFENSFETTIIKSHIIAHSLIYKKHIPKDKFEKFVREGIKGVSFQNQEPKKTVSNDYYILNQSKPTRLEEKLKQEYGNIIINEQEKAFEMTQDYIDIMQNVAQKLQAVLKKSQDYLALEVDLNKLSPRIPKFELAQLQEFDEKFKKQFKVDGAFSIFKGIPPPIPQKKEQEQIVKLNTSAIPTLNDYFHKESQNTIIDPSRQKCILGMLFETLSNCSILKLGSVKSTQSEVSCFVPLNSELIAIAARFNPYIEIYRIQDKKIIQKIDTKSQQGVKCLLAMSKPLLYTNTSAESEITLVVGQYYDSGQLLSYQLQIFRNEGRYTINSQPAGQFHKPDGSSAATCFAELYSGEFFVAGYSTGSVAIYHVQNPQALHVLNFLYEKPVQGISVVEAGKLFMTFSQDKSRLHMINSINSERVVHNVSQVKMLANNTFQIISTDALNDDKSTLKLIHFVCGEQKEYHGGDQKEQGLRFLRMMKDDSKLSLVEEGSISNFRDLGVQNSVKDLIILEPRKKMSKIWVLAVGENNKLQLWEVRRAMSQNIKLWEKDLEDFLKPINHSIIKGKMIAESQEYTTLKYFDVGPKVNILRVTENPQNGRFNIMIGIVNHETRTDVDIFDVELMSY</sequence>
<dbReference type="OrthoDB" id="290451at2759"/>
<evidence type="ECO:0000313" key="2">
    <source>
        <dbReference type="Proteomes" id="UP000692954"/>
    </source>
</evidence>
<proteinExistence type="predicted"/>
<dbReference type="EMBL" id="CAJJDN010000021">
    <property type="protein sequence ID" value="CAD8066033.1"/>
    <property type="molecule type" value="Genomic_DNA"/>
</dbReference>
<dbReference type="Proteomes" id="UP000692954">
    <property type="component" value="Unassembled WGS sequence"/>
</dbReference>
<organism evidence="1 2">
    <name type="scientific">Paramecium sonneborni</name>
    <dbReference type="NCBI Taxonomy" id="65129"/>
    <lineage>
        <taxon>Eukaryota</taxon>
        <taxon>Sar</taxon>
        <taxon>Alveolata</taxon>
        <taxon>Ciliophora</taxon>
        <taxon>Intramacronucleata</taxon>
        <taxon>Oligohymenophorea</taxon>
        <taxon>Peniculida</taxon>
        <taxon>Parameciidae</taxon>
        <taxon>Paramecium</taxon>
    </lineage>
</organism>